<evidence type="ECO:0000313" key="1">
    <source>
        <dbReference type="EMBL" id="CAI2378181.1"/>
    </source>
</evidence>
<gene>
    <name evidence="1" type="ORF">ECRASSUSDP1_LOCUS19576</name>
</gene>
<dbReference type="Proteomes" id="UP001295684">
    <property type="component" value="Unassembled WGS sequence"/>
</dbReference>
<evidence type="ECO:0000313" key="2">
    <source>
        <dbReference type="Proteomes" id="UP001295684"/>
    </source>
</evidence>
<dbReference type="EMBL" id="CAMPGE010019879">
    <property type="protein sequence ID" value="CAI2378181.1"/>
    <property type="molecule type" value="Genomic_DNA"/>
</dbReference>
<sequence>MRGFGMVRGYLIFMERRDLQVLKIFQFKVIHKKKFPNTKTKQETPSKP</sequence>
<comment type="caution">
    <text evidence="1">The sequence shown here is derived from an EMBL/GenBank/DDBJ whole genome shotgun (WGS) entry which is preliminary data.</text>
</comment>
<dbReference type="AlphaFoldDB" id="A0AAD1XT93"/>
<accession>A0AAD1XT93</accession>
<keyword evidence="2" id="KW-1185">Reference proteome</keyword>
<organism evidence="1 2">
    <name type="scientific">Euplotes crassus</name>
    <dbReference type="NCBI Taxonomy" id="5936"/>
    <lineage>
        <taxon>Eukaryota</taxon>
        <taxon>Sar</taxon>
        <taxon>Alveolata</taxon>
        <taxon>Ciliophora</taxon>
        <taxon>Intramacronucleata</taxon>
        <taxon>Spirotrichea</taxon>
        <taxon>Hypotrichia</taxon>
        <taxon>Euplotida</taxon>
        <taxon>Euplotidae</taxon>
        <taxon>Moneuplotes</taxon>
    </lineage>
</organism>
<proteinExistence type="predicted"/>
<reference evidence="1" key="1">
    <citation type="submission" date="2023-07" db="EMBL/GenBank/DDBJ databases">
        <authorList>
            <consortium name="AG Swart"/>
            <person name="Singh M."/>
            <person name="Singh A."/>
            <person name="Seah K."/>
            <person name="Emmerich C."/>
        </authorList>
    </citation>
    <scope>NUCLEOTIDE SEQUENCE</scope>
    <source>
        <strain evidence="1">DP1</strain>
    </source>
</reference>
<name>A0AAD1XT93_EUPCR</name>
<protein>
    <submittedName>
        <fullName evidence="1">Uncharacterized protein</fullName>
    </submittedName>
</protein>